<keyword evidence="6" id="KW-0378">Hydrolase</keyword>
<organism evidence="6 7">
    <name type="scientific">Lignipirellula cremea</name>
    <dbReference type="NCBI Taxonomy" id="2528010"/>
    <lineage>
        <taxon>Bacteria</taxon>
        <taxon>Pseudomonadati</taxon>
        <taxon>Planctomycetota</taxon>
        <taxon>Planctomycetia</taxon>
        <taxon>Pirellulales</taxon>
        <taxon>Pirellulaceae</taxon>
        <taxon>Lignipirellula</taxon>
    </lineage>
</organism>
<dbReference type="Gene3D" id="2.120.10.10">
    <property type="match status" value="1"/>
</dbReference>
<dbReference type="GO" id="GO:0005737">
    <property type="term" value="C:cytoplasm"/>
    <property type="evidence" value="ECO:0007669"/>
    <property type="project" value="TreeGrafter"/>
</dbReference>
<evidence type="ECO:0000313" key="7">
    <source>
        <dbReference type="Proteomes" id="UP000317648"/>
    </source>
</evidence>
<feature type="signal peptide" evidence="4">
    <location>
        <begin position="1"/>
        <end position="20"/>
    </location>
</feature>
<dbReference type="RefSeq" id="WP_145053235.1">
    <property type="nucleotide sequence ID" value="NZ_CP036433.1"/>
</dbReference>
<dbReference type="PANTHER" id="PTHR10628:SF30">
    <property type="entry name" value="EXO-ALPHA-SIALIDASE"/>
    <property type="match status" value="1"/>
</dbReference>
<dbReference type="SUPFAM" id="SSF50939">
    <property type="entry name" value="Sialidases"/>
    <property type="match status" value="1"/>
</dbReference>
<protein>
    <recommendedName>
        <fullName evidence="3">exo-alpha-sialidase</fullName>
        <ecNumber evidence="3">3.2.1.18</ecNumber>
    </recommendedName>
</protein>
<keyword evidence="4" id="KW-0732">Signal</keyword>
<feature type="chain" id="PRO_5022152742" description="exo-alpha-sialidase" evidence="4">
    <location>
        <begin position="21"/>
        <end position="375"/>
    </location>
</feature>
<dbReference type="KEGG" id="lcre:Pla8534_24390"/>
<feature type="domain" description="Sialidase" evidence="5">
    <location>
        <begin position="53"/>
        <end position="344"/>
    </location>
</feature>
<dbReference type="AlphaFoldDB" id="A0A518DS32"/>
<comment type="similarity">
    <text evidence="2">Belongs to the glycosyl hydrolase 33 family.</text>
</comment>
<evidence type="ECO:0000259" key="5">
    <source>
        <dbReference type="Pfam" id="PF13088"/>
    </source>
</evidence>
<name>A0A518DS32_9BACT</name>
<comment type="catalytic activity">
    <reaction evidence="1">
        <text>Hydrolysis of alpha-(2-&gt;3)-, alpha-(2-&gt;6)-, alpha-(2-&gt;8)- glycosidic linkages of terminal sialic acid residues in oligosaccharides, glycoproteins, glycolipids, colominic acid and synthetic substrates.</text>
        <dbReference type="EC" id="3.2.1.18"/>
    </reaction>
</comment>
<gene>
    <name evidence="6" type="primary">nedA_2</name>
    <name evidence="6" type="ORF">Pla8534_24390</name>
</gene>
<dbReference type="InterPro" id="IPR026856">
    <property type="entry name" value="Sialidase_fam"/>
</dbReference>
<evidence type="ECO:0000256" key="2">
    <source>
        <dbReference type="ARBA" id="ARBA00009348"/>
    </source>
</evidence>
<sequence length="375" mass="40787" precursor="true">MRRFAIACLTVLTLSASTCAAEPPSPAVQMLFDSGQEGYPRYRIPALLVAPGGDLLAFCEGRKDGAGFTGNIDVVMKRSGDSGKTWSPLRTIVDDGKHTCGYPSPVVDRKTKTIFLAYTRTRGDDTEEEVVSGKSRDTTRVMIVASRDNGATWSAPVEISSTAKKADWTWYGFGSGIGIQLHSGRLVIPAYHAVAGSELRQAHMLYSDDHGSSWKVGGPVADETGECQIAQRRDGVLYCTARSHDGQEQRITAVSKDDGLTWNQPEKAPLLYDSICQADVYAVPSTVDAGQPLWLFSNPAGPGRTNLTLRTSTDEGKTWSAGKLLQPDNAQYSSLAELPDGAIGCLYDRWEDGNYRIRFARFPLAWLAPTEVPQD</sequence>
<keyword evidence="6" id="KW-0326">Glycosidase</keyword>
<proteinExistence type="inferred from homology"/>
<dbReference type="GO" id="GO:0016020">
    <property type="term" value="C:membrane"/>
    <property type="evidence" value="ECO:0007669"/>
    <property type="project" value="TreeGrafter"/>
</dbReference>
<evidence type="ECO:0000313" key="6">
    <source>
        <dbReference type="EMBL" id="QDU94646.1"/>
    </source>
</evidence>
<dbReference type="EC" id="3.2.1.18" evidence="3"/>
<dbReference type="InterPro" id="IPR011040">
    <property type="entry name" value="Sialidase"/>
</dbReference>
<accession>A0A518DS32</accession>
<dbReference type="GO" id="GO:0009313">
    <property type="term" value="P:oligosaccharide catabolic process"/>
    <property type="evidence" value="ECO:0007669"/>
    <property type="project" value="TreeGrafter"/>
</dbReference>
<reference evidence="6 7" key="1">
    <citation type="submission" date="2019-02" db="EMBL/GenBank/DDBJ databases">
        <title>Deep-cultivation of Planctomycetes and their phenomic and genomic characterization uncovers novel biology.</title>
        <authorList>
            <person name="Wiegand S."/>
            <person name="Jogler M."/>
            <person name="Boedeker C."/>
            <person name="Pinto D."/>
            <person name="Vollmers J."/>
            <person name="Rivas-Marin E."/>
            <person name="Kohn T."/>
            <person name="Peeters S.H."/>
            <person name="Heuer A."/>
            <person name="Rast P."/>
            <person name="Oberbeckmann S."/>
            <person name="Bunk B."/>
            <person name="Jeske O."/>
            <person name="Meyerdierks A."/>
            <person name="Storesund J.E."/>
            <person name="Kallscheuer N."/>
            <person name="Luecker S."/>
            <person name="Lage O.M."/>
            <person name="Pohl T."/>
            <person name="Merkel B.J."/>
            <person name="Hornburger P."/>
            <person name="Mueller R.-W."/>
            <person name="Bruemmer F."/>
            <person name="Labrenz M."/>
            <person name="Spormann A.M."/>
            <person name="Op den Camp H."/>
            <person name="Overmann J."/>
            <person name="Amann R."/>
            <person name="Jetten M.S.M."/>
            <person name="Mascher T."/>
            <person name="Medema M.H."/>
            <person name="Devos D.P."/>
            <person name="Kaster A.-K."/>
            <person name="Ovreas L."/>
            <person name="Rohde M."/>
            <person name="Galperin M.Y."/>
            <person name="Jogler C."/>
        </authorList>
    </citation>
    <scope>NUCLEOTIDE SEQUENCE [LARGE SCALE GENOMIC DNA]</scope>
    <source>
        <strain evidence="6 7">Pla85_3_4</strain>
    </source>
</reference>
<dbReference type="GO" id="GO:0006689">
    <property type="term" value="P:ganglioside catabolic process"/>
    <property type="evidence" value="ECO:0007669"/>
    <property type="project" value="TreeGrafter"/>
</dbReference>
<evidence type="ECO:0000256" key="4">
    <source>
        <dbReference type="SAM" id="SignalP"/>
    </source>
</evidence>
<dbReference type="InterPro" id="IPR036278">
    <property type="entry name" value="Sialidase_sf"/>
</dbReference>
<evidence type="ECO:0000256" key="3">
    <source>
        <dbReference type="ARBA" id="ARBA00012733"/>
    </source>
</evidence>
<dbReference type="GO" id="GO:0004308">
    <property type="term" value="F:exo-alpha-sialidase activity"/>
    <property type="evidence" value="ECO:0007669"/>
    <property type="project" value="UniProtKB-EC"/>
</dbReference>
<dbReference type="Proteomes" id="UP000317648">
    <property type="component" value="Chromosome"/>
</dbReference>
<dbReference type="OrthoDB" id="7294637at2"/>
<dbReference type="EMBL" id="CP036433">
    <property type="protein sequence ID" value="QDU94646.1"/>
    <property type="molecule type" value="Genomic_DNA"/>
</dbReference>
<dbReference type="CDD" id="cd15482">
    <property type="entry name" value="Sialidase_non-viral"/>
    <property type="match status" value="1"/>
</dbReference>
<dbReference type="Pfam" id="PF13088">
    <property type="entry name" value="BNR_2"/>
    <property type="match status" value="1"/>
</dbReference>
<keyword evidence="7" id="KW-1185">Reference proteome</keyword>
<dbReference type="PANTHER" id="PTHR10628">
    <property type="entry name" value="SIALIDASE"/>
    <property type="match status" value="1"/>
</dbReference>
<evidence type="ECO:0000256" key="1">
    <source>
        <dbReference type="ARBA" id="ARBA00000427"/>
    </source>
</evidence>